<evidence type="ECO:0000259" key="7">
    <source>
        <dbReference type="Pfam" id="PF01061"/>
    </source>
</evidence>
<keyword evidence="5 6" id="KW-0472">Membrane</keyword>
<keyword evidence="2" id="KW-1003">Cell membrane</keyword>
<feature type="domain" description="ABC-2 type transporter transmembrane" evidence="7">
    <location>
        <begin position="2"/>
        <end position="172"/>
    </location>
</feature>
<dbReference type="GO" id="GO:0005886">
    <property type="term" value="C:plasma membrane"/>
    <property type="evidence" value="ECO:0007669"/>
    <property type="project" value="UniProtKB-SubCell"/>
</dbReference>
<reference evidence="8" key="1">
    <citation type="submission" date="2015-09" db="EMBL/GenBank/DDBJ databases">
        <authorList>
            <consortium name="Pathogen Informatics"/>
        </authorList>
    </citation>
    <scope>NUCLEOTIDE SEQUENCE</scope>
    <source>
        <strain evidence="8">2789STDY5834896</strain>
    </source>
</reference>
<keyword evidence="4 6" id="KW-1133">Transmembrane helix</keyword>
<feature type="transmembrane region" description="Helical" evidence="6">
    <location>
        <begin position="126"/>
        <end position="150"/>
    </location>
</feature>
<proteinExistence type="predicted"/>
<protein>
    <submittedName>
        <fullName evidence="8">ABC-type transport system involved in multi-copper enzyme maturation, permease component</fullName>
    </submittedName>
</protein>
<dbReference type="InterPro" id="IPR013525">
    <property type="entry name" value="ABC2_TM"/>
</dbReference>
<feature type="transmembrane region" description="Helical" evidence="6">
    <location>
        <begin position="197"/>
        <end position="226"/>
    </location>
</feature>
<evidence type="ECO:0000256" key="1">
    <source>
        <dbReference type="ARBA" id="ARBA00004651"/>
    </source>
</evidence>
<dbReference type="PANTHER" id="PTHR30294:SF29">
    <property type="entry name" value="MULTIDRUG ABC TRANSPORTER PERMEASE YBHS-RELATED"/>
    <property type="match status" value="1"/>
</dbReference>
<accession>A0A1C6J181</accession>
<dbReference type="AlphaFoldDB" id="A0A1C6J181"/>
<feature type="transmembrane region" description="Helical" evidence="6">
    <location>
        <begin position="12"/>
        <end position="35"/>
    </location>
</feature>
<dbReference type="InterPro" id="IPR051449">
    <property type="entry name" value="ABC-2_transporter_component"/>
</dbReference>
<evidence type="ECO:0000256" key="3">
    <source>
        <dbReference type="ARBA" id="ARBA00022692"/>
    </source>
</evidence>
<feature type="transmembrane region" description="Helical" evidence="6">
    <location>
        <begin position="99"/>
        <end position="120"/>
    </location>
</feature>
<gene>
    <name evidence="8" type="ORF">SAMEA3545359_01833</name>
</gene>
<dbReference type="PANTHER" id="PTHR30294">
    <property type="entry name" value="MEMBRANE COMPONENT OF ABC TRANSPORTER YHHJ-RELATED"/>
    <property type="match status" value="1"/>
</dbReference>
<keyword evidence="3 6" id="KW-0812">Transmembrane</keyword>
<evidence type="ECO:0000256" key="6">
    <source>
        <dbReference type="SAM" id="Phobius"/>
    </source>
</evidence>
<feature type="transmembrane region" description="Helical" evidence="6">
    <location>
        <begin position="157"/>
        <end position="177"/>
    </location>
</feature>
<evidence type="ECO:0000256" key="2">
    <source>
        <dbReference type="ARBA" id="ARBA00022475"/>
    </source>
</evidence>
<feature type="transmembrane region" description="Helical" evidence="6">
    <location>
        <begin position="47"/>
        <end position="68"/>
    </location>
</feature>
<dbReference type="Pfam" id="PF01061">
    <property type="entry name" value="ABC2_membrane"/>
    <property type="match status" value="1"/>
</dbReference>
<evidence type="ECO:0000256" key="5">
    <source>
        <dbReference type="ARBA" id="ARBA00023136"/>
    </source>
</evidence>
<evidence type="ECO:0000256" key="4">
    <source>
        <dbReference type="ARBA" id="ARBA00022989"/>
    </source>
</evidence>
<dbReference type="GO" id="GO:0140359">
    <property type="term" value="F:ABC-type transporter activity"/>
    <property type="evidence" value="ECO:0007669"/>
    <property type="project" value="InterPro"/>
</dbReference>
<name>A0A1C6J181_9FIRM</name>
<sequence>MRAIFKREFRAYFTSPLGYIYLAAVFVYSGILFYINNLQATSTDMRPLFVSLCSAGIILIPILTMRLFSEDKKLKTDQALLTAPITLSELVLGKFLSSFALYLCGSAITLVYALFMSAFSSVSWSMVLGCFIGYALSGAALIAVGMFISVLTENQMIAAIASFVASLFLLTFFDTLVKQIPMAGLRQVLLSLSVVQNFANFTIGVIDIASVVFFVSFAALFIFFTVRIIDKRRWS</sequence>
<comment type="subcellular location">
    <subcellularLocation>
        <location evidence="1">Cell membrane</location>
        <topology evidence="1">Multi-pass membrane protein</topology>
    </subcellularLocation>
</comment>
<dbReference type="EMBL" id="FMHG01000001">
    <property type="protein sequence ID" value="SCJ75779.1"/>
    <property type="molecule type" value="Genomic_DNA"/>
</dbReference>
<evidence type="ECO:0000313" key="8">
    <source>
        <dbReference type="EMBL" id="SCJ75779.1"/>
    </source>
</evidence>
<organism evidence="8">
    <name type="scientific">uncultured Anaerotruncus sp</name>
    <dbReference type="NCBI Taxonomy" id="905011"/>
    <lineage>
        <taxon>Bacteria</taxon>
        <taxon>Bacillati</taxon>
        <taxon>Bacillota</taxon>
        <taxon>Clostridia</taxon>
        <taxon>Eubacteriales</taxon>
        <taxon>Oscillospiraceae</taxon>
        <taxon>Anaerotruncus</taxon>
        <taxon>environmental samples</taxon>
    </lineage>
</organism>